<name>A0A561UBN4_9ACTN</name>
<keyword evidence="6" id="KW-1185">Reference proteome</keyword>
<dbReference type="Gene3D" id="1.10.10.10">
    <property type="entry name" value="Winged helix-like DNA-binding domain superfamily/Winged helix DNA-binding domain"/>
    <property type="match status" value="1"/>
</dbReference>
<dbReference type="InterPro" id="IPR036388">
    <property type="entry name" value="WH-like_DNA-bd_sf"/>
</dbReference>
<evidence type="ECO:0000259" key="4">
    <source>
        <dbReference type="SMART" id="SM00418"/>
    </source>
</evidence>
<dbReference type="PANTHER" id="PTHR43132:SF6">
    <property type="entry name" value="HTH-TYPE TRANSCRIPTIONAL REPRESSOR CZRA"/>
    <property type="match status" value="1"/>
</dbReference>
<evidence type="ECO:0000313" key="6">
    <source>
        <dbReference type="Proteomes" id="UP000317940"/>
    </source>
</evidence>
<dbReference type="OrthoDB" id="3460651at2"/>
<keyword evidence="3" id="KW-0804">Transcription</keyword>
<dbReference type="InterPro" id="IPR051011">
    <property type="entry name" value="Metal_resp_trans_reg"/>
</dbReference>
<dbReference type="GO" id="GO:0003677">
    <property type="term" value="F:DNA binding"/>
    <property type="evidence" value="ECO:0007669"/>
    <property type="project" value="UniProtKB-KW"/>
</dbReference>
<accession>A0A561UBN4</accession>
<dbReference type="PANTHER" id="PTHR43132">
    <property type="entry name" value="ARSENICAL RESISTANCE OPERON REPRESSOR ARSR-RELATED"/>
    <property type="match status" value="1"/>
</dbReference>
<dbReference type="SUPFAM" id="SSF46785">
    <property type="entry name" value="Winged helix' DNA-binding domain"/>
    <property type="match status" value="1"/>
</dbReference>
<dbReference type="InterPro" id="IPR036390">
    <property type="entry name" value="WH_DNA-bd_sf"/>
</dbReference>
<evidence type="ECO:0000256" key="1">
    <source>
        <dbReference type="ARBA" id="ARBA00023015"/>
    </source>
</evidence>
<comment type="caution">
    <text evidence="5">The sequence shown here is derived from an EMBL/GenBank/DDBJ whole genome shotgun (WGS) entry which is preliminary data.</text>
</comment>
<evidence type="ECO:0000313" key="5">
    <source>
        <dbReference type="EMBL" id="TWF96765.1"/>
    </source>
</evidence>
<evidence type="ECO:0000256" key="2">
    <source>
        <dbReference type="ARBA" id="ARBA00023125"/>
    </source>
</evidence>
<dbReference type="SMART" id="SM00418">
    <property type="entry name" value="HTH_ARSR"/>
    <property type="match status" value="1"/>
</dbReference>
<dbReference type="Pfam" id="PF12840">
    <property type="entry name" value="HTH_20"/>
    <property type="match status" value="1"/>
</dbReference>
<protein>
    <submittedName>
        <fullName evidence="5">ArsR family transcriptional regulator</fullName>
    </submittedName>
</protein>
<dbReference type="Proteomes" id="UP000317940">
    <property type="component" value="Unassembled WGS sequence"/>
</dbReference>
<dbReference type="GO" id="GO:0003700">
    <property type="term" value="F:DNA-binding transcription factor activity"/>
    <property type="evidence" value="ECO:0007669"/>
    <property type="project" value="InterPro"/>
</dbReference>
<dbReference type="RefSeq" id="WP_145903075.1">
    <property type="nucleotide sequence ID" value="NZ_BAAAMZ010000004.1"/>
</dbReference>
<keyword evidence="2" id="KW-0238">DNA-binding</keyword>
<proteinExistence type="predicted"/>
<organism evidence="5 6">
    <name type="scientific">Kitasatospora viridis</name>
    <dbReference type="NCBI Taxonomy" id="281105"/>
    <lineage>
        <taxon>Bacteria</taxon>
        <taxon>Bacillati</taxon>
        <taxon>Actinomycetota</taxon>
        <taxon>Actinomycetes</taxon>
        <taxon>Kitasatosporales</taxon>
        <taxon>Streptomycetaceae</taxon>
        <taxon>Kitasatospora</taxon>
    </lineage>
</organism>
<dbReference type="EMBL" id="VIWT01000001">
    <property type="protein sequence ID" value="TWF96765.1"/>
    <property type="molecule type" value="Genomic_DNA"/>
</dbReference>
<evidence type="ECO:0000256" key="3">
    <source>
        <dbReference type="ARBA" id="ARBA00023163"/>
    </source>
</evidence>
<dbReference type="AlphaFoldDB" id="A0A561UBN4"/>
<keyword evidence="1" id="KW-0805">Transcription regulation</keyword>
<gene>
    <name evidence="5" type="ORF">FHX73_11537</name>
</gene>
<reference evidence="5 6" key="1">
    <citation type="submission" date="2019-06" db="EMBL/GenBank/DDBJ databases">
        <title>Sequencing the genomes of 1000 actinobacteria strains.</title>
        <authorList>
            <person name="Klenk H.-P."/>
        </authorList>
    </citation>
    <scope>NUCLEOTIDE SEQUENCE [LARGE SCALE GENOMIC DNA]</scope>
    <source>
        <strain evidence="5 6">DSM 44826</strain>
    </source>
</reference>
<feature type="domain" description="HTH arsR-type" evidence="4">
    <location>
        <begin position="258"/>
        <end position="329"/>
    </location>
</feature>
<sequence>MLRFEVGTDDLLHSRFALSPAFELCSLLHALNGTPPHRALPAHWAARLRPVFERLLAHSELAAVLALQTASFGANFIALPPTAGLAQTWADDLAATRATPPATARADIARCLAVRPAASPAVAEVLASPRVVERVAAALDLAWHALLAPDWPQLRAICERDVVHRAGLLGRRGWAAALGGLHSRVRWHEGGIELPDNSTSTVVRLAGEGLLLVPSVLIQPGTAAFVDDPWPKAIVYPARGTAALWESAEPTSPAALTELLGRSRARLLTALAEPAGTTQLARSLGMAPGAVGDHLGVLRRAGLLRRARDGRTVLYYRTPVAEALLGAGEGTEG</sequence>
<dbReference type="InterPro" id="IPR001845">
    <property type="entry name" value="HTH_ArsR_DNA-bd_dom"/>
</dbReference>